<evidence type="ECO:0000313" key="2">
    <source>
        <dbReference type="EMBL" id="CAD8136537.1"/>
    </source>
</evidence>
<dbReference type="AlphaFoldDB" id="A0A8S1SAQ0"/>
<name>A0A8S1SAQ0_PAROT</name>
<sequence>MNLLKKATTVICSIQEHSEVDQKIIHLCLDSKCQISKKALCGLYVLAMSIMVINQSIDLIWTLQLRMNGIVKSSNTIRKTKS</sequence>
<dbReference type="EMBL" id="CAJJDP010000006">
    <property type="protein sequence ID" value="CAD8136537.1"/>
    <property type="molecule type" value="Genomic_DNA"/>
</dbReference>
<keyword evidence="3" id="KW-1185">Reference proteome</keyword>
<comment type="caution">
    <text evidence="2">The sequence shown here is derived from an EMBL/GenBank/DDBJ whole genome shotgun (WGS) entry which is preliminary data.</text>
</comment>
<reference evidence="2" key="1">
    <citation type="submission" date="2021-01" db="EMBL/GenBank/DDBJ databases">
        <authorList>
            <consortium name="Genoscope - CEA"/>
            <person name="William W."/>
        </authorList>
    </citation>
    <scope>NUCLEOTIDE SEQUENCE</scope>
</reference>
<protein>
    <submittedName>
        <fullName evidence="2">Uncharacterized protein</fullName>
    </submittedName>
</protein>
<feature type="transmembrane region" description="Helical" evidence="1">
    <location>
        <begin position="39"/>
        <end position="57"/>
    </location>
</feature>
<organism evidence="2 3">
    <name type="scientific">Paramecium octaurelia</name>
    <dbReference type="NCBI Taxonomy" id="43137"/>
    <lineage>
        <taxon>Eukaryota</taxon>
        <taxon>Sar</taxon>
        <taxon>Alveolata</taxon>
        <taxon>Ciliophora</taxon>
        <taxon>Intramacronucleata</taxon>
        <taxon>Oligohymenophorea</taxon>
        <taxon>Peniculida</taxon>
        <taxon>Parameciidae</taxon>
        <taxon>Paramecium</taxon>
    </lineage>
</organism>
<keyword evidence="1" id="KW-0812">Transmembrane</keyword>
<keyword evidence="1" id="KW-1133">Transmembrane helix</keyword>
<keyword evidence="1" id="KW-0472">Membrane</keyword>
<dbReference type="Proteomes" id="UP000683925">
    <property type="component" value="Unassembled WGS sequence"/>
</dbReference>
<gene>
    <name evidence="2" type="ORF">POCTA_138.1.T0070441</name>
</gene>
<evidence type="ECO:0000313" key="3">
    <source>
        <dbReference type="Proteomes" id="UP000683925"/>
    </source>
</evidence>
<evidence type="ECO:0000256" key="1">
    <source>
        <dbReference type="SAM" id="Phobius"/>
    </source>
</evidence>
<accession>A0A8S1SAQ0</accession>
<proteinExistence type="predicted"/>